<keyword evidence="2" id="KW-1185">Reference proteome</keyword>
<name>A0ACC0YVW8_9ROSI</name>
<reference evidence="2" key="1">
    <citation type="journal article" date="2023" name="G3 (Bethesda)">
        <title>Genome assembly and association tests identify interacting loci associated with vigor, precocity, and sex in interspecific pistachio rootstocks.</title>
        <authorList>
            <person name="Palmer W."/>
            <person name="Jacygrad E."/>
            <person name="Sagayaradj S."/>
            <person name="Cavanaugh K."/>
            <person name="Han R."/>
            <person name="Bertier L."/>
            <person name="Beede B."/>
            <person name="Kafkas S."/>
            <person name="Golino D."/>
            <person name="Preece J."/>
            <person name="Michelmore R."/>
        </authorList>
    </citation>
    <scope>NUCLEOTIDE SEQUENCE [LARGE SCALE GENOMIC DNA]</scope>
</reference>
<comment type="caution">
    <text evidence="1">The sequence shown here is derived from an EMBL/GenBank/DDBJ whole genome shotgun (WGS) entry which is preliminary data.</text>
</comment>
<dbReference type="Proteomes" id="UP001163603">
    <property type="component" value="Chromosome 4"/>
</dbReference>
<accession>A0ACC0YVW8</accession>
<evidence type="ECO:0000313" key="1">
    <source>
        <dbReference type="EMBL" id="KAJ0042763.1"/>
    </source>
</evidence>
<proteinExistence type="predicted"/>
<evidence type="ECO:0000313" key="2">
    <source>
        <dbReference type="Proteomes" id="UP001163603"/>
    </source>
</evidence>
<protein>
    <submittedName>
        <fullName evidence="1">Uncharacterized protein</fullName>
    </submittedName>
</protein>
<gene>
    <name evidence="1" type="ORF">Pint_19442</name>
</gene>
<organism evidence="1 2">
    <name type="scientific">Pistacia integerrima</name>
    <dbReference type="NCBI Taxonomy" id="434235"/>
    <lineage>
        <taxon>Eukaryota</taxon>
        <taxon>Viridiplantae</taxon>
        <taxon>Streptophyta</taxon>
        <taxon>Embryophyta</taxon>
        <taxon>Tracheophyta</taxon>
        <taxon>Spermatophyta</taxon>
        <taxon>Magnoliopsida</taxon>
        <taxon>eudicotyledons</taxon>
        <taxon>Gunneridae</taxon>
        <taxon>Pentapetalae</taxon>
        <taxon>rosids</taxon>
        <taxon>malvids</taxon>
        <taxon>Sapindales</taxon>
        <taxon>Anacardiaceae</taxon>
        <taxon>Pistacia</taxon>
    </lineage>
</organism>
<dbReference type="EMBL" id="CM047739">
    <property type="protein sequence ID" value="KAJ0042763.1"/>
    <property type="molecule type" value="Genomic_DNA"/>
</dbReference>
<sequence length="161" mass="18787">MIISDSISDCSDQIDDEDDAKYQRQAGKGPQFKNLVAERKRRKKLNDRLYALRALVPKISKELLKEIKELQDELEEHSDDEGTPKNNTASMNKKSSEMVRADHVKDSLLELTRNPSRVWPHEIAKTSDCINGVEYNPPPPYHNHQEHHLHNHRMSFYHLHK</sequence>